<keyword evidence="2" id="KW-0472">Membrane</keyword>
<evidence type="ECO:0000313" key="4">
    <source>
        <dbReference type="Proteomes" id="UP000730482"/>
    </source>
</evidence>
<reference evidence="3 4" key="1">
    <citation type="submission" date="2020-02" db="EMBL/GenBank/DDBJ databases">
        <title>Acidophilic actinobacteria isolated from forest soil.</title>
        <authorList>
            <person name="Golinska P."/>
        </authorList>
    </citation>
    <scope>NUCLEOTIDE SEQUENCE [LARGE SCALE GENOMIC DNA]</scope>
    <source>
        <strain evidence="3 4">NL8</strain>
    </source>
</reference>
<sequence length="512" mass="54035">MSGTLTQAPNRSTSHRAAANGINSSDHLTYVPHAPRRTTPNILRTAAAVLGMVAVVAAVVLTTSASGARSKISSVGGTDAPSVQATNDFLFKLQDMDAQLVNALLVNGDTSVHVPRDKSEALYEQDRQDANADLESATVALAGNPSAFNQLHDVTDTFGQYQEQATRTLADDERTGGSVAGQAPDPVLADYTRDNDVLFGGDGQSGLMSAAKSLEQTSKEAINTSADSVTSSLNTLAAEFLIFGALLVGGLVAIQHYLFRRFHRVLNPALIGATVVALIIMLGGTAGANNTSGDFHTAKNNAFDSVLALGEANALSAGINSDESRWLLVYNEPSQADQFTIAFLAGEQAVAGQPQATSLTTYAAALKDEAADRTPDTLEQTTLDPNSSFGQEFHNITFPGEGEAALAAFNAYDAYVQDDAQLRAMPLNTEAGLRQAINFDTNADTPGSSDQAFNAYSTALGNVTAINEAQFKTAMPAARNRMGVWTWLPYVLAALLIGLTVLGLRPRLTEYR</sequence>
<feature type="transmembrane region" description="Helical" evidence="2">
    <location>
        <begin position="484"/>
        <end position="504"/>
    </location>
</feature>
<dbReference type="Proteomes" id="UP000730482">
    <property type="component" value="Unassembled WGS sequence"/>
</dbReference>
<proteinExistence type="predicted"/>
<feature type="region of interest" description="Disordered" evidence="1">
    <location>
        <begin position="1"/>
        <end position="33"/>
    </location>
</feature>
<gene>
    <name evidence="3" type="ORF">KGQ19_36250</name>
</gene>
<feature type="compositionally biased region" description="Polar residues" evidence="1">
    <location>
        <begin position="1"/>
        <end position="12"/>
    </location>
</feature>
<organism evidence="3 4">
    <name type="scientific">Catenulispora pinistramenti</name>
    <dbReference type="NCBI Taxonomy" id="2705254"/>
    <lineage>
        <taxon>Bacteria</taxon>
        <taxon>Bacillati</taxon>
        <taxon>Actinomycetota</taxon>
        <taxon>Actinomycetes</taxon>
        <taxon>Catenulisporales</taxon>
        <taxon>Catenulisporaceae</taxon>
        <taxon>Catenulispora</taxon>
    </lineage>
</organism>
<keyword evidence="4" id="KW-1185">Reference proteome</keyword>
<keyword evidence="2" id="KW-0812">Transmembrane</keyword>
<keyword evidence="2" id="KW-1133">Transmembrane helix</keyword>
<protein>
    <recommendedName>
        <fullName evidence="5">Secreted protein</fullName>
    </recommendedName>
</protein>
<feature type="transmembrane region" description="Helical" evidence="2">
    <location>
        <begin position="240"/>
        <end position="259"/>
    </location>
</feature>
<dbReference type="RefSeq" id="WP_212017779.1">
    <property type="nucleotide sequence ID" value="NZ_JAAFYZ010000182.1"/>
</dbReference>
<accession>A0ABS5L1Y4</accession>
<evidence type="ECO:0000256" key="2">
    <source>
        <dbReference type="SAM" id="Phobius"/>
    </source>
</evidence>
<feature type="transmembrane region" description="Helical" evidence="2">
    <location>
        <begin position="42"/>
        <end position="61"/>
    </location>
</feature>
<evidence type="ECO:0000313" key="3">
    <source>
        <dbReference type="EMBL" id="MBS2552321.1"/>
    </source>
</evidence>
<dbReference type="EMBL" id="JAAFYZ010000182">
    <property type="protein sequence ID" value="MBS2552321.1"/>
    <property type="molecule type" value="Genomic_DNA"/>
</dbReference>
<evidence type="ECO:0000256" key="1">
    <source>
        <dbReference type="SAM" id="MobiDB-lite"/>
    </source>
</evidence>
<feature type="transmembrane region" description="Helical" evidence="2">
    <location>
        <begin position="265"/>
        <end position="283"/>
    </location>
</feature>
<name>A0ABS5L1Y4_9ACTN</name>
<evidence type="ECO:0008006" key="5">
    <source>
        <dbReference type="Google" id="ProtNLM"/>
    </source>
</evidence>
<comment type="caution">
    <text evidence="3">The sequence shown here is derived from an EMBL/GenBank/DDBJ whole genome shotgun (WGS) entry which is preliminary data.</text>
</comment>